<organism evidence="3 6">
    <name type="scientific">Teichococcus wenyumeiae</name>
    <dbReference type="NCBI Taxonomy" id="2478470"/>
    <lineage>
        <taxon>Bacteria</taxon>
        <taxon>Pseudomonadati</taxon>
        <taxon>Pseudomonadota</taxon>
        <taxon>Alphaproteobacteria</taxon>
        <taxon>Acetobacterales</taxon>
        <taxon>Roseomonadaceae</taxon>
        <taxon>Roseomonas</taxon>
    </lineage>
</organism>
<sequence length="148" mass="16381">MPKQIPRRAEYRHFIQVPTRWADQDALQHINNAVYYTYFDTAVASFLHGTGILDNHASAVTAVVVETTCRHHAPAFFPDVLDVGLRVAHVGNSSIRYEIGIFRAGQETACAEGHFIHVHVDRQDMSQTRPVPEALRAAVAPLIVTPAG</sequence>
<comment type="similarity">
    <text evidence="1">Belongs to the 4-hydroxybenzoyl-CoA thioesterase family.</text>
</comment>
<evidence type="ECO:0000313" key="3">
    <source>
        <dbReference type="EMBL" id="RKK01483.1"/>
    </source>
</evidence>
<dbReference type="RefSeq" id="WP_120640821.1">
    <property type="nucleotide sequence ID" value="NZ_RAQU01000263.1"/>
</dbReference>
<evidence type="ECO:0000313" key="5">
    <source>
        <dbReference type="Proteomes" id="UP000274097"/>
    </source>
</evidence>
<dbReference type="SUPFAM" id="SSF54637">
    <property type="entry name" value="Thioesterase/thiol ester dehydrase-isomerase"/>
    <property type="match status" value="1"/>
</dbReference>
<reference evidence="3 6" key="1">
    <citation type="submission" date="2018-09" db="EMBL/GenBank/DDBJ databases">
        <title>Roseomonas sp. nov., isolated from feces of Tibetan antelopes in the Qinghai-Tibet plateau, China.</title>
        <authorList>
            <person name="Tian Z."/>
        </authorList>
    </citation>
    <scope>NUCLEOTIDE SEQUENCE [LARGE SCALE GENOMIC DNA]</scope>
    <source>
        <strain evidence="4 5">Z23</strain>
        <strain evidence="3 6">Z24</strain>
    </source>
</reference>
<dbReference type="OrthoDB" id="9799036at2"/>
<dbReference type="InterPro" id="IPR050563">
    <property type="entry name" value="4-hydroxybenzoyl-CoA_TE"/>
</dbReference>
<gene>
    <name evidence="3" type="ORF">D6Z83_24760</name>
    <name evidence="4" type="ORF">EBE87_08415</name>
</gene>
<dbReference type="InterPro" id="IPR029069">
    <property type="entry name" value="HotDog_dom_sf"/>
</dbReference>
<evidence type="ECO:0000313" key="6">
    <source>
        <dbReference type="Proteomes" id="UP000278036"/>
    </source>
</evidence>
<comment type="caution">
    <text evidence="3">The sequence shown here is derived from an EMBL/GenBank/DDBJ whole genome shotgun (WGS) entry which is preliminary data.</text>
</comment>
<dbReference type="CDD" id="cd00586">
    <property type="entry name" value="4HBT"/>
    <property type="match status" value="1"/>
</dbReference>
<dbReference type="Gene3D" id="3.10.129.10">
    <property type="entry name" value="Hotdog Thioesterase"/>
    <property type="match status" value="1"/>
</dbReference>
<accession>A0A3A9J9U6</accession>
<evidence type="ECO:0000256" key="1">
    <source>
        <dbReference type="ARBA" id="ARBA00005953"/>
    </source>
</evidence>
<dbReference type="AlphaFoldDB" id="A0A3A9J9U6"/>
<protein>
    <submittedName>
        <fullName evidence="3">Acyl-CoA thioesterase</fullName>
    </submittedName>
</protein>
<dbReference type="PANTHER" id="PTHR31793">
    <property type="entry name" value="4-HYDROXYBENZOYL-COA THIOESTERASE FAMILY MEMBER"/>
    <property type="match status" value="1"/>
</dbReference>
<dbReference type="GO" id="GO:0047617">
    <property type="term" value="F:fatty acyl-CoA hydrolase activity"/>
    <property type="evidence" value="ECO:0007669"/>
    <property type="project" value="TreeGrafter"/>
</dbReference>
<dbReference type="Proteomes" id="UP000278036">
    <property type="component" value="Unassembled WGS sequence"/>
</dbReference>
<keyword evidence="5" id="KW-1185">Reference proteome</keyword>
<dbReference type="PANTHER" id="PTHR31793:SF27">
    <property type="entry name" value="NOVEL THIOESTERASE SUPERFAMILY DOMAIN AND SAPOSIN A-TYPE DOMAIN CONTAINING PROTEIN (0610012H03RIK)"/>
    <property type="match status" value="1"/>
</dbReference>
<keyword evidence="2" id="KW-0378">Hydrolase</keyword>
<dbReference type="Pfam" id="PF13279">
    <property type="entry name" value="4HBT_2"/>
    <property type="match status" value="1"/>
</dbReference>
<dbReference type="InParanoid" id="A0A3A9J9U6"/>
<dbReference type="EMBL" id="RFLX01000004">
    <property type="protein sequence ID" value="RMI25715.1"/>
    <property type="molecule type" value="Genomic_DNA"/>
</dbReference>
<evidence type="ECO:0000313" key="4">
    <source>
        <dbReference type="EMBL" id="RMI25715.1"/>
    </source>
</evidence>
<proteinExistence type="inferred from homology"/>
<evidence type="ECO:0000256" key="2">
    <source>
        <dbReference type="ARBA" id="ARBA00022801"/>
    </source>
</evidence>
<dbReference type="Proteomes" id="UP000274097">
    <property type="component" value="Unassembled WGS sequence"/>
</dbReference>
<dbReference type="EMBL" id="RAQU01000263">
    <property type="protein sequence ID" value="RKK01483.1"/>
    <property type="molecule type" value="Genomic_DNA"/>
</dbReference>
<name>A0A3A9J9U6_9PROT</name>